<proteinExistence type="inferred from homology"/>
<keyword evidence="3" id="KW-0808">Transferase</keyword>
<evidence type="ECO:0000313" key="5">
    <source>
        <dbReference type="Proteomes" id="UP000037778"/>
    </source>
</evidence>
<dbReference type="PANTHER" id="PTHR21021">
    <property type="entry name" value="GAF/PUTATIVE CYTOSKELETAL PROTEIN"/>
    <property type="match status" value="1"/>
</dbReference>
<reference evidence="4 5" key="1">
    <citation type="journal article" date="2015" name="Genome Biol. Evol.">
        <title>Functionally Structured Genomes in Lactobacillus kunkeei Colonizing the Honey Crop and Food Products of Honeybees and Stingless Bees.</title>
        <authorList>
            <person name="Tamarit D."/>
            <person name="Ellegaard K.M."/>
            <person name="Wikander J."/>
            <person name="Olofsson T."/>
            <person name="Vasquez A."/>
            <person name="Andersson S.G."/>
        </authorList>
    </citation>
    <scope>NUCLEOTIDE SEQUENCE [LARGE SCALE GENOMIC DNA]</scope>
    <source>
        <strain evidence="4 5">LAko</strain>
    </source>
</reference>
<evidence type="ECO:0000313" key="4">
    <source>
        <dbReference type="EMBL" id="KOY76866.1"/>
    </source>
</evidence>
<dbReference type="RefSeq" id="WP_034532106.1">
    <property type="nucleotide sequence ID" value="NZ_CP012920.1"/>
</dbReference>
<evidence type="ECO:0000313" key="6">
    <source>
        <dbReference type="Proteomes" id="UP000067203"/>
    </source>
</evidence>
<name>A0A087ENL1_9LACO</name>
<gene>
    <name evidence="3" type="ORF">APS55_07535</name>
    <name evidence="4" type="ORF">RZ71_13240</name>
</gene>
<dbReference type="GO" id="GO:0033745">
    <property type="term" value="F:L-methionine-(R)-S-oxide reductase activity"/>
    <property type="evidence" value="ECO:0007669"/>
    <property type="project" value="TreeGrafter"/>
</dbReference>
<dbReference type="PANTHER" id="PTHR21021:SF15">
    <property type="entry name" value="FREE METHIONINE-R-SULFOXIDE REDUCTASE"/>
    <property type="match status" value="1"/>
</dbReference>
<dbReference type="Pfam" id="PF01590">
    <property type="entry name" value="GAF"/>
    <property type="match status" value="1"/>
</dbReference>
<dbReference type="SUPFAM" id="SSF55781">
    <property type="entry name" value="GAF domain-like"/>
    <property type="match status" value="1"/>
</dbReference>
<dbReference type="AlphaFoldDB" id="A0A087ENL1"/>
<dbReference type="Proteomes" id="UP000037778">
    <property type="component" value="Unassembled WGS sequence"/>
</dbReference>
<dbReference type="KEGG" id="lku:APS55_07535"/>
<evidence type="ECO:0000256" key="1">
    <source>
        <dbReference type="ARBA" id="ARBA00038454"/>
    </source>
</evidence>
<dbReference type="PATRIC" id="fig|148814.10.peg.537"/>
<dbReference type="FunFam" id="3.30.450.40:FF:000008">
    <property type="entry name" value="GAF domain-containing proteins"/>
    <property type="match status" value="1"/>
</dbReference>
<dbReference type="Gene3D" id="3.30.450.40">
    <property type="match status" value="1"/>
</dbReference>
<dbReference type="Proteomes" id="UP000067203">
    <property type="component" value="Chromosome"/>
</dbReference>
<dbReference type="EMBL" id="JXCY01000004">
    <property type="protein sequence ID" value="KOY76866.1"/>
    <property type="molecule type" value="Genomic_DNA"/>
</dbReference>
<reference evidence="3 6" key="3">
    <citation type="journal article" date="2016" name="PeerJ">
        <title>Genome sequencing and analysis of the first complete genome of Lactobacillus kunkeei strain MP2, an Apis mellifera gut isolate.</title>
        <authorList>
            <person name="Asenjo F."/>
            <person name="Olmos A."/>
            <person name="Henriquez-Piskulich P."/>
            <person name="Polanco V."/>
            <person name="Aldea P."/>
            <person name="Ugalde J.A."/>
            <person name="Trombert A.N."/>
        </authorList>
    </citation>
    <scope>NUCLEOTIDE SEQUENCE [LARGE SCALE GENOMIC DNA]</scope>
    <source>
        <strain evidence="3 6">MP2</strain>
    </source>
</reference>
<dbReference type="InterPro" id="IPR051330">
    <property type="entry name" value="Phosphatase_reg/MetRdx"/>
</dbReference>
<dbReference type="EMBL" id="CP012920">
    <property type="protein sequence ID" value="ALJ32062.1"/>
    <property type="molecule type" value="Genomic_DNA"/>
</dbReference>
<dbReference type="InterPro" id="IPR003018">
    <property type="entry name" value="GAF"/>
</dbReference>
<comment type="similarity">
    <text evidence="1">Belongs to the free Met sulfoxide reductase family.</text>
</comment>
<dbReference type="OrthoDB" id="9796252at2"/>
<protein>
    <submittedName>
        <fullName evidence="4">GAF domain-containing protein</fullName>
    </submittedName>
    <submittedName>
        <fullName evidence="3">Histidine kinase</fullName>
    </submittedName>
</protein>
<sequence>MKINSMLAQQLDALLTDEHNNVANMANASALLMQELPDVSWTGFYTYVDDKNELILGPFQGKVACVHIKNGSGVCGTAFDKNETIRVENVNDFPGHIACDSNSKSEIVIPIEKDGIRFGVLDIDAPIFDRFSKEDQEMLEEFVKVFESHITIDN</sequence>
<dbReference type="GO" id="GO:0016301">
    <property type="term" value="F:kinase activity"/>
    <property type="evidence" value="ECO:0007669"/>
    <property type="project" value="UniProtKB-KW"/>
</dbReference>
<evidence type="ECO:0000259" key="2">
    <source>
        <dbReference type="Pfam" id="PF01590"/>
    </source>
</evidence>
<accession>A0A087ENL1</accession>
<reference evidence="6" key="2">
    <citation type="submission" date="2015-10" db="EMBL/GenBank/DDBJ databases">
        <title>Bioinformatic analysis of the first complete genome sequence of Lactobacillus kunkeei strain MP2, an Apis mellifera gut isolate.</title>
        <authorList>
            <person name="Asenjo F."/>
            <person name="Olmos A."/>
            <person name="Henriquez-Piskulich P."/>
            <person name="Aldea P."/>
            <person name="Ugalde J.A."/>
            <person name="Trombert A.N."/>
        </authorList>
    </citation>
    <scope>NUCLEOTIDE SEQUENCE [LARGE SCALE GENOMIC DNA]</scope>
    <source>
        <strain evidence="6">MP2</strain>
    </source>
</reference>
<keyword evidence="3" id="KW-0418">Kinase</keyword>
<dbReference type="InterPro" id="IPR029016">
    <property type="entry name" value="GAF-like_dom_sf"/>
</dbReference>
<dbReference type="STRING" id="148814.APS55_07535"/>
<dbReference type="eggNOG" id="COG1956">
    <property type="taxonomic scope" value="Bacteria"/>
</dbReference>
<feature type="domain" description="GAF" evidence="2">
    <location>
        <begin position="33"/>
        <end position="146"/>
    </location>
</feature>
<organism evidence="4 5">
    <name type="scientific">Apilactobacillus kunkeei</name>
    <dbReference type="NCBI Taxonomy" id="148814"/>
    <lineage>
        <taxon>Bacteria</taxon>
        <taxon>Bacillati</taxon>
        <taxon>Bacillota</taxon>
        <taxon>Bacilli</taxon>
        <taxon>Lactobacillales</taxon>
        <taxon>Lactobacillaceae</taxon>
        <taxon>Apilactobacillus</taxon>
    </lineage>
</organism>
<dbReference type="GO" id="GO:0005829">
    <property type="term" value="C:cytosol"/>
    <property type="evidence" value="ECO:0007669"/>
    <property type="project" value="TreeGrafter"/>
</dbReference>
<keyword evidence="5" id="KW-1185">Reference proteome</keyword>
<evidence type="ECO:0000313" key="3">
    <source>
        <dbReference type="EMBL" id="ALJ32062.1"/>
    </source>
</evidence>